<evidence type="ECO:0000313" key="18">
    <source>
        <dbReference type="EMBL" id="RZU38969.1"/>
    </source>
</evidence>
<feature type="domain" description="SLBB" evidence="17">
    <location>
        <begin position="116"/>
        <end position="207"/>
    </location>
</feature>
<feature type="domain" description="Soluble ligand binding" evidence="16">
    <location>
        <begin position="213"/>
        <end position="264"/>
    </location>
</feature>
<reference evidence="18 19" key="1">
    <citation type="submission" date="2019-02" db="EMBL/GenBank/DDBJ databases">
        <title>Genomic Encyclopedia of Archaeal and Bacterial Type Strains, Phase II (KMG-II): from individual species to whole genera.</title>
        <authorList>
            <person name="Goeker M."/>
        </authorList>
    </citation>
    <scope>NUCLEOTIDE SEQUENCE [LARGE SCALE GENOMIC DNA]</scope>
    <source>
        <strain evidence="18 19">DSM 18101</strain>
    </source>
</reference>
<dbReference type="PANTHER" id="PTHR33619:SF3">
    <property type="entry name" value="POLYSACCHARIDE EXPORT PROTEIN GFCE-RELATED"/>
    <property type="match status" value="1"/>
</dbReference>
<keyword evidence="9" id="KW-0406">Ion transport</keyword>
<evidence type="ECO:0000256" key="4">
    <source>
        <dbReference type="ARBA" id="ARBA00022452"/>
    </source>
</evidence>
<evidence type="ECO:0000256" key="1">
    <source>
        <dbReference type="ARBA" id="ARBA00004571"/>
    </source>
</evidence>
<evidence type="ECO:0000256" key="9">
    <source>
        <dbReference type="ARBA" id="ARBA00023065"/>
    </source>
</evidence>
<dbReference type="OrthoDB" id="9815244at2"/>
<keyword evidence="6" id="KW-0812">Transmembrane</keyword>
<organism evidence="18 19">
    <name type="scientific">Edaphobacter modestus</name>
    <dbReference type="NCBI Taxonomy" id="388466"/>
    <lineage>
        <taxon>Bacteria</taxon>
        <taxon>Pseudomonadati</taxon>
        <taxon>Acidobacteriota</taxon>
        <taxon>Terriglobia</taxon>
        <taxon>Terriglobales</taxon>
        <taxon>Acidobacteriaceae</taxon>
        <taxon>Edaphobacter</taxon>
    </lineage>
</organism>
<evidence type="ECO:0000256" key="10">
    <source>
        <dbReference type="ARBA" id="ARBA00023114"/>
    </source>
</evidence>
<sequence>MNCQKSIRRLLCLSTLTVSLYSCGQVALIPRRVVVNEYVLGDGDQFVINVQDLEELSAKSFRIDPSGYIDLPLAGPVEATGLTIEQLKTKLVSKLSKYIDSPQISISLTEYSSRPVSIVGSVNAPGIHQLQGPKRLIDVISLAGGTKPDAGSRVIVTREKKWGTLPLPHAVVDPATGISTASLSLEDLMASKTPSENILVSPGDIVSIPKAEVVYVVGNVKKAGGFQLSSHTSITLLQALSLAEGLDRDSASSNSKIIRPAPGGDGNPREIPVNIKAILAGKAPDEPLFGNDILFVPNSGLKSASHRAMDIMQVALGAAIYRF</sequence>
<dbReference type="Pfam" id="PF10531">
    <property type="entry name" value="SLBB"/>
    <property type="match status" value="1"/>
</dbReference>
<keyword evidence="5" id="KW-0762">Sugar transport</keyword>
<dbReference type="GO" id="GO:0009279">
    <property type="term" value="C:cell outer membrane"/>
    <property type="evidence" value="ECO:0007669"/>
    <property type="project" value="UniProtKB-SubCell"/>
</dbReference>
<gene>
    <name evidence="18" type="ORF">BDD14_0284</name>
</gene>
<evidence type="ECO:0000256" key="12">
    <source>
        <dbReference type="ARBA" id="ARBA00023139"/>
    </source>
</evidence>
<accession>A0A4Q7YQC3</accession>
<dbReference type="GO" id="GO:0015159">
    <property type="term" value="F:polysaccharide transmembrane transporter activity"/>
    <property type="evidence" value="ECO:0007669"/>
    <property type="project" value="InterPro"/>
</dbReference>
<comment type="caution">
    <text evidence="18">The sequence shown here is derived from an EMBL/GenBank/DDBJ whole genome shotgun (WGS) entry which is preliminary data.</text>
</comment>
<evidence type="ECO:0000256" key="14">
    <source>
        <dbReference type="ARBA" id="ARBA00023288"/>
    </source>
</evidence>
<keyword evidence="19" id="KW-1185">Reference proteome</keyword>
<dbReference type="InterPro" id="IPR019554">
    <property type="entry name" value="Soluble_ligand-bd"/>
</dbReference>
<keyword evidence="14" id="KW-0449">Lipoprotein</keyword>
<dbReference type="Pfam" id="PF02563">
    <property type="entry name" value="Poly_export"/>
    <property type="match status" value="1"/>
</dbReference>
<evidence type="ECO:0000256" key="8">
    <source>
        <dbReference type="ARBA" id="ARBA00023047"/>
    </source>
</evidence>
<protein>
    <submittedName>
        <fullName evidence="18">Polysaccharide export outer membrane protein</fullName>
    </submittedName>
</protein>
<evidence type="ECO:0000256" key="2">
    <source>
        <dbReference type="ARBA" id="ARBA00009450"/>
    </source>
</evidence>
<keyword evidence="8" id="KW-0625">Polysaccharide transport</keyword>
<keyword evidence="12" id="KW-0564">Palmitate</keyword>
<comment type="subcellular location">
    <subcellularLocation>
        <location evidence="1">Cell outer membrane</location>
        <topology evidence="1">Multi-pass membrane protein</topology>
    </subcellularLocation>
</comment>
<dbReference type="Gene3D" id="3.30.1950.10">
    <property type="entry name" value="wza like domain"/>
    <property type="match status" value="1"/>
</dbReference>
<keyword evidence="3" id="KW-0813">Transport</keyword>
<dbReference type="GO" id="GO:0006811">
    <property type="term" value="P:monoatomic ion transport"/>
    <property type="evidence" value="ECO:0007669"/>
    <property type="project" value="UniProtKB-KW"/>
</dbReference>
<dbReference type="EMBL" id="SHKW01000001">
    <property type="protein sequence ID" value="RZU38969.1"/>
    <property type="molecule type" value="Genomic_DNA"/>
</dbReference>
<keyword evidence="13" id="KW-0998">Cell outer membrane</keyword>
<evidence type="ECO:0000313" key="19">
    <source>
        <dbReference type="Proteomes" id="UP000292958"/>
    </source>
</evidence>
<feature type="domain" description="Polysaccharide export protein N-terminal" evidence="15">
    <location>
        <begin position="36"/>
        <end position="108"/>
    </location>
</feature>
<dbReference type="Proteomes" id="UP000292958">
    <property type="component" value="Unassembled WGS sequence"/>
</dbReference>
<evidence type="ECO:0000256" key="13">
    <source>
        <dbReference type="ARBA" id="ARBA00023237"/>
    </source>
</evidence>
<dbReference type="GO" id="GO:0046930">
    <property type="term" value="C:pore complex"/>
    <property type="evidence" value="ECO:0007669"/>
    <property type="project" value="UniProtKB-KW"/>
</dbReference>
<evidence type="ECO:0000256" key="3">
    <source>
        <dbReference type="ARBA" id="ARBA00022448"/>
    </source>
</evidence>
<evidence type="ECO:0000259" key="16">
    <source>
        <dbReference type="Pfam" id="PF10531"/>
    </source>
</evidence>
<evidence type="ECO:0000256" key="5">
    <source>
        <dbReference type="ARBA" id="ARBA00022597"/>
    </source>
</evidence>
<dbReference type="Gene3D" id="3.10.560.10">
    <property type="entry name" value="Outer membrane lipoprotein wza domain like"/>
    <property type="match status" value="1"/>
</dbReference>
<evidence type="ECO:0000256" key="7">
    <source>
        <dbReference type="ARBA" id="ARBA00022729"/>
    </source>
</evidence>
<dbReference type="AlphaFoldDB" id="A0A4Q7YQC3"/>
<keyword evidence="11" id="KW-0472">Membrane</keyword>
<dbReference type="GO" id="GO:0015288">
    <property type="term" value="F:porin activity"/>
    <property type="evidence" value="ECO:0007669"/>
    <property type="project" value="UniProtKB-KW"/>
</dbReference>
<evidence type="ECO:0000259" key="15">
    <source>
        <dbReference type="Pfam" id="PF02563"/>
    </source>
</evidence>
<dbReference type="InterPro" id="IPR049712">
    <property type="entry name" value="Poly_export"/>
</dbReference>
<comment type="similarity">
    <text evidence="2">Belongs to the BexD/CtrA/VexA family.</text>
</comment>
<evidence type="ECO:0000256" key="11">
    <source>
        <dbReference type="ARBA" id="ARBA00023136"/>
    </source>
</evidence>
<proteinExistence type="inferred from homology"/>
<keyword evidence="10" id="KW-0626">Porin</keyword>
<dbReference type="InterPro" id="IPR054765">
    <property type="entry name" value="SLBB_dom"/>
</dbReference>
<dbReference type="PROSITE" id="PS51257">
    <property type="entry name" value="PROKAR_LIPOPROTEIN"/>
    <property type="match status" value="1"/>
</dbReference>
<dbReference type="InterPro" id="IPR003715">
    <property type="entry name" value="Poly_export_N"/>
</dbReference>
<dbReference type="PANTHER" id="PTHR33619">
    <property type="entry name" value="POLYSACCHARIDE EXPORT PROTEIN GFCE-RELATED"/>
    <property type="match status" value="1"/>
</dbReference>
<evidence type="ECO:0000259" key="17">
    <source>
        <dbReference type="Pfam" id="PF22461"/>
    </source>
</evidence>
<name>A0A4Q7YQC3_9BACT</name>
<keyword evidence="4" id="KW-1134">Transmembrane beta strand</keyword>
<dbReference type="Pfam" id="PF22461">
    <property type="entry name" value="SLBB_2"/>
    <property type="match status" value="1"/>
</dbReference>
<keyword evidence="7" id="KW-0732">Signal</keyword>
<evidence type="ECO:0000256" key="6">
    <source>
        <dbReference type="ARBA" id="ARBA00022692"/>
    </source>
</evidence>